<evidence type="ECO:0000256" key="5">
    <source>
        <dbReference type="ARBA" id="ARBA00022605"/>
    </source>
</evidence>
<keyword evidence="5" id="KW-0028">Amino-acid biosynthesis</keyword>
<name>A0ABZ2KBE0_9BACT</name>
<evidence type="ECO:0000256" key="10">
    <source>
        <dbReference type="SAM" id="Coils"/>
    </source>
</evidence>
<dbReference type="Gene3D" id="1.10.3130.10">
    <property type="entry name" value="serine acetyltransferase, domain 1"/>
    <property type="match status" value="1"/>
</dbReference>
<dbReference type="PANTHER" id="PTHR42811">
    <property type="entry name" value="SERINE ACETYLTRANSFERASE"/>
    <property type="match status" value="1"/>
</dbReference>
<evidence type="ECO:0000256" key="2">
    <source>
        <dbReference type="ARBA" id="ARBA00007274"/>
    </source>
</evidence>
<dbReference type="Gene3D" id="2.160.10.10">
    <property type="entry name" value="Hexapeptide repeat proteins"/>
    <property type="match status" value="1"/>
</dbReference>
<dbReference type="PROSITE" id="PS00101">
    <property type="entry name" value="HEXAPEP_TRANSFERASES"/>
    <property type="match status" value="1"/>
</dbReference>
<feature type="domain" description="Serine acetyltransferase N-terminal" evidence="11">
    <location>
        <begin position="10"/>
        <end position="49"/>
    </location>
</feature>
<keyword evidence="6 12" id="KW-0808">Transferase</keyword>
<sequence length="253" mass="27627">MLRRAVRWMKDLPRKLSVIREDVQAVCDNDPAARSALEVLLVYPGLHALWFHRVAHNLWDSGFYFGGRAISHINRFVTGIEIHPGARIGRRVVIDHGMGIVIGETAVVGDGCLLYKGVVLGGTTLTHEKRHPTLGKNVVVGSNACILGAIEIGDFARIGSGSVVIRPVPADATVVGVPARVIVPARHRFDAALDHANLPDPISDMIRALASQNERLRERLAKVEARLDIDHDERDNNVHLPYEGDELPPVDGG</sequence>
<dbReference type="InterPro" id="IPR010493">
    <property type="entry name" value="Ser_AcTrfase_N"/>
</dbReference>
<evidence type="ECO:0000313" key="12">
    <source>
        <dbReference type="EMBL" id="WXA96013.1"/>
    </source>
</evidence>
<dbReference type="InterPro" id="IPR042122">
    <property type="entry name" value="Ser_AcTrfase_N_sf"/>
</dbReference>
<dbReference type="InterPro" id="IPR011004">
    <property type="entry name" value="Trimer_LpxA-like_sf"/>
</dbReference>
<evidence type="ECO:0000259" key="11">
    <source>
        <dbReference type="Pfam" id="PF06426"/>
    </source>
</evidence>
<reference evidence="12 13" key="1">
    <citation type="submission" date="2021-12" db="EMBL/GenBank/DDBJ databases">
        <title>Discovery of the Pendulisporaceae a myxobacterial family with distinct sporulation behavior and unique specialized metabolism.</title>
        <authorList>
            <person name="Garcia R."/>
            <person name="Popoff A."/>
            <person name="Bader C.D."/>
            <person name="Loehr J."/>
            <person name="Walesch S."/>
            <person name="Walt C."/>
            <person name="Boldt J."/>
            <person name="Bunk B."/>
            <person name="Haeckl F.J.F.P.J."/>
            <person name="Gunesch A.P."/>
            <person name="Birkelbach J."/>
            <person name="Nuebel U."/>
            <person name="Pietschmann T."/>
            <person name="Bach T."/>
            <person name="Mueller R."/>
        </authorList>
    </citation>
    <scope>NUCLEOTIDE SEQUENCE [LARGE SCALE GENOMIC DNA]</scope>
    <source>
        <strain evidence="12 13">MSr12523</strain>
    </source>
</reference>
<evidence type="ECO:0000256" key="1">
    <source>
        <dbReference type="ARBA" id="ARBA00004876"/>
    </source>
</evidence>
<dbReference type="InterPro" id="IPR018357">
    <property type="entry name" value="Hexapep_transf_CS"/>
</dbReference>
<dbReference type="SUPFAM" id="SSF51161">
    <property type="entry name" value="Trimeric LpxA-like enzymes"/>
    <property type="match status" value="1"/>
</dbReference>
<evidence type="ECO:0000256" key="7">
    <source>
        <dbReference type="ARBA" id="ARBA00022737"/>
    </source>
</evidence>
<dbReference type="GO" id="GO:0009001">
    <property type="term" value="F:serine O-acetyltransferase activity"/>
    <property type="evidence" value="ECO:0007669"/>
    <property type="project" value="UniProtKB-EC"/>
</dbReference>
<dbReference type="InterPro" id="IPR045304">
    <property type="entry name" value="LbH_SAT"/>
</dbReference>
<keyword evidence="8 12" id="KW-0012">Acyltransferase</keyword>
<keyword evidence="10" id="KW-0175">Coiled coil</keyword>
<comment type="pathway">
    <text evidence="1">Amino-acid biosynthesis; L-cysteine biosynthesis; L-cysteine from L-serine: step 1/2.</text>
</comment>
<comment type="catalytic activity">
    <reaction evidence="9">
        <text>L-serine + acetyl-CoA = O-acetyl-L-serine + CoA</text>
        <dbReference type="Rhea" id="RHEA:24560"/>
        <dbReference type="ChEBI" id="CHEBI:33384"/>
        <dbReference type="ChEBI" id="CHEBI:57287"/>
        <dbReference type="ChEBI" id="CHEBI:57288"/>
        <dbReference type="ChEBI" id="CHEBI:58340"/>
        <dbReference type="EC" id="2.3.1.30"/>
    </reaction>
</comment>
<dbReference type="InterPro" id="IPR005881">
    <property type="entry name" value="Ser_O-AcTrfase"/>
</dbReference>
<protein>
    <recommendedName>
        <fullName evidence="4">Serine acetyltransferase</fullName>
        <ecNumber evidence="3">2.3.1.30</ecNumber>
    </recommendedName>
</protein>
<keyword evidence="7" id="KW-0677">Repeat</keyword>
<keyword evidence="13" id="KW-1185">Reference proteome</keyword>
<accession>A0ABZ2KBE0</accession>
<feature type="coiled-coil region" evidence="10">
    <location>
        <begin position="206"/>
        <end position="233"/>
    </location>
</feature>
<gene>
    <name evidence="12" type="primary">cysE</name>
    <name evidence="12" type="ORF">LZC95_04065</name>
</gene>
<dbReference type="Pfam" id="PF06426">
    <property type="entry name" value="SATase_N"/>
    <property type="match status" value="1"/>
</dbReference>
<comment type="similarity">
    <text evidence="2">Belongs to the transferase hexapeptide repeat family.</text>
</comment>
<evidence type="ECO:0000256" key="8">
    <source>
        <dbReference type="ARBA" id="ARBA00023315"/>
    </source>
</evidence>
<evidence type="ECO:0000256" key="6">
    <source>
        <dbReference type="ARBA" id="ARBA00022679"/>
    </source>
</evidence>
<dbReference type="RefSeq" id="WP_394846626.1">
    <property type="nucleotide sequence ID" value="NZ_CP089982.1"/>
</dbReference>
<dbReference type="Proteomes" id="UP001379533">
    <property type="component" value="Chromosome"/>
</dbReference>
<dbReference type="Pfam" id="PF00132">
    <property type="entry name" value="Hexapep"/>
    <property type="match status" value="1"/>
</dbReference>
<proteinExistence type="inferred from homology"/>
<dbReference type="NCBIfam" id="NF041874">
    <property type="entry name" value="EPS_EpsC"/>
    <property type="match status" value="1"/>
</dbReference>
<organism evidence="12 13">
    <name type="scientific">Pendulispora brunnea</name>
    <dbReference type="NCBI Taxonomy" id="2905690"/>
    <lineage>
        <taxon>Bacteria</taxon>
        <taxon>Pseudomonadati</taxon>
        <taxon>Myxococcota</taxon>
        <taxon>Myxococcia</taxon>
        <taxon>Myxococcales</taxon>
        <taxon>Sorangiineae</taxon>
        <taxon>Pendulisporaceae</taxon>
        <taxon>Pendulispora</taxon>
    </lineage>
</organism>
<evidence type="ECO:0000256" key="4">
    <source>
        <dbReference type="ARBA" id="ARBA00018522"/>
    </source>
</evidence>
<dbReference type="InterPro" id="IPR001451">
    <property type="entry name" value="Hexapep"/>
</dbReference>
<dbReference type="InterPro" id="IPR053376">
    <property type="entry name" value="Serine_acetyltransferase"/>
</dbReference>
<dbReference type="EMBL" id="CP089982">
    <property type="protein sequence ID" value="WXA96013.1"/>
    <property type="molecule type" value="Genomic_DNA"/>
</dbReference>
<evidence type="ECO:0000256" key="9">
    <source>
        <dbReference type="ARBA" id="ARBA00049486"/>
    </source>
</evidence>
<dbReference type="EC" id="2.3.1.30" evidence="3"/>
<evidence type="ECO:0000256" key="3">
    <source>
        <dbReference type="ARBA" id="ARBA00013266"/>
    </source>
</evidence>
<evidence type="ECO:0000313" key="13">
    <source>
        <dbReference type="Proteomes" id="UP001379533"/>
    </source>
</evidence>
<dbReference type="NCBIfam" id="TIGR01172">
    <property type="entry name" value="cysE"/>
    <property type="match status" value="1"/>
</dbReference>
<dbReference type="CDD" id="cd03354">
    <property type="entry name" value="LbH_SAT"/>
    <property type="match status" value="1"/>
</dbReference>